<dbReference type="Proteomes" id="UP000317010">
    <property type="component" value="Unassembled WGS sequence"/>
</dbReference>
<protein>
    <recommendedName>
        <fullName evidence="4">Outer membrane protein with beta-barrel domain</fullName>
    </recommendedName>
</protein>
<dbReference type="RefSeq" id="WP_144911131.1">
    <property type="nucleotide sequence ID" value="NZ_VLLI01000003.1"/>
</dbReference>
<organism evidence="2 3">
    <name type="scientific">Mucilaginibacter frigoritolerans</name>
    <dbReference type="NCBI Taxonomy" id="652788"/>
    <lineage>
        <taxon>Bacteria</taxon>
        <taxon>Pseudomonadati</taxon>
        <taxon>Bacteroidota</taxon>
        <taxon>Sphingobacteriia</taxon>
        <taxon>Sphingobacteriales</taxon>
        <taxon>Sphingobacteriaceae</taxon>
        <taxon>Mucilaginibacter</taxon>
    </lineage>
</organism>
<reference evidence="2 3" key="1">
    <citation type="submission" date="2019-07" db="EMBL/GenBank/DDBJ databases">
        <title>Genomic Encyclopedia of Archaeal and Bacterial Type Strains, Phase II (KMG-II): from individual species to whole genera.</title>
        <authorList>
            <person name="Goeker M."/>
        </authorList>
    </citation>
    <scope>NUCLEOTIDE SEQUENCE [LARGE SCALE GENOMIC DNA]</scope>
    <source>
        <strain evidence="2 3">ATCC BAA-1854</strain>
    </source>
</reference>
<dbReference type="AlphaFoldDB" id="A0A562UA45"/>
<comment type="caution">
    <text evidence="2">The sequence shown here is derived from an EMBL/GenBank/DDBJ whole genome shotgun (WGS) entry which is preliminary data.</text>
</comment>
<feature type="chain" id="PRO_5021908833" description="Outer membrane protein with beta-barrel domain" evidence="1">
    <location>
        <begin position="23"/>
        <end position="356"/>
    </location>
</feature>
<dbReference type="Pfam" id="PF20230">
    <property type="entry name" value="DUF6588"/>
    <property type="match status" value="1"/>
</dbReference>
<evidence type="ECO:0008006" key="4">
    <source>
        <dbReference type="Google" id="ProtNLM"/>
    </source>
</evidence>
<evidence type="ECO:0000256" key="1">
    <source>
        <dbReference type="SAM" id="SignalP"/>
    </source>
</evidence>
<dbReference type="OrthoDB" id="9775382at2"/>
<evidence type="ECO:0000313" key="3">
    <source>
        <dbReference type="Proteomes" id="UP000317010"/>
    </source>
</evidence>
<feature type="signal peptide" evidence="1">
    <location>
        <begin position="1"/>
        <end position="22"/>
    </location>
</feature>
<name>A0A562UA45_9SPHI</name>
<accession>A0A562UA45</accession>
<evidence type="ECO:0000313" key="2">
    <source>
        <dbReference type="EMBL" id="TWJ02489.1"/>
    </source>
</evidence>
<sequence length="356" mass="37979">MKKFYSLLALSMLVFLSLRSNAQSGFSAIIKAAPADATKLVDAYGEPLFKGLGVGLNSGWNNTAKTKKLLHFDLRITASAAFVSNADKTFDVTKIGLSNNVRPDDPTQTIAPTFAGSKNTTGPLLDIYDDNGRKVSSFNTPSGKLSVIPAPQIQLTVGLIQNTDLTIRAIPSINLGSDVGKVSSIGFGLKHDIMQDIIGKTADKLVPFDLAVAVGYSHLNLNIPLNVQPDQGAEPENASQNTDFTNQHISGSFNSFMAQLIISKKLLAFTPFFAVGYNTTHTKVGVIGNYPITTGATFTGTPTYTTYPNPVNISETSINGARADLGFQLNLGFFRFYASGSLAQYKSVNAGIGFGF</sequence>
<keyword evidence="1" id="KW-0732">Signal</keyword>
<dbReference type="InterPro" id="IPR046495">
    <property type="entry name" value="DUF6588"/>
</dbReference>
<dbReference type="EMBL" id="VLLI01000003">
    <property type="protein sequence ID" value="TWJ02489.1"/>
    <property type="molecule type" value="Genomic_DNA"/>
</dbReference>
<keyword evidence="3" id="KW-1185">Reference proteome</keyword>
<proteinExistence type="predicted"/>
<gene>
    <name evidence="2" type="ORF">JN11_01462</name>
</gene>